<dbReference type="InterPro" id="IPR027268">
    <property type="entry name" value="Peptidase_M4/M1_CTD_sf"/>
</dbReference>
<dbReference type="Gene3D" id="1.10.390.10">
    <property type="entry name" value="Neutral Protease Domain 2"/>
    <property type="match status" value="1"/>
</dbReference>
<dbReference type="Proteomes" id="UP000278775">
    <property type="component" value="Unassembled WGS sequence"/>
</dbReference>
<dbReference type="NCBIfam" id="NF038113">
    <property type="entry name" value="T9SSA_dep_M36"/>
    <property type="match status" value="1"/>
</dbReference>
<keyword evidence="5" id="KW-0645">Protease</keyword>
<organism evidence="15 16">
    <name type="scientific">Chryseobacterium nematophagum</name>
    <dbReference type="NCBI Taxonomy" id="2305228"/>
    <lineage>
        <taxon>Bacteria</taxon>
        <taxon>Pseudomonadati</taxon>
        <taxon>Bacteroidota</taxon>
        <taxon>Flavobacteriia</taxon>
        <taxon>Flavobacteriales</taxon>
        <taxon>Weeksellaceae</taxon>
        <taxon>Chryseobacterium group</taxon>
        <taxon>Chryseobacterium</taxon>
    </lineage>
</organism>
<dbReference type="RefSeq" id="WP_122636175.1">
    <property type="nucleotide sequence ID" value="NZ_QWIU01000002.1"/>
</dbReference>
<comment type="similarity">
    <text evidence="3">Belongs to the peptidase M36 family.</text>
</comment>
<evidence type="ECO:0000256" key="4">
    <source>
        <dbReference type="ARBA" id="ARBA00022525"/>
    </source>
</evidence>
<keyword evidence="11" id="KW-0865">Zymogen</keyword>
<evidence type="ECO:0000259" key="13">
    <source>
        <dbReference type="Pfam" id="PF02225"/>
    </source>
</evidence>
<comment type="subcellular location">
    <subcellularLocation>
        <location evidence="2">Secreted</location>
    </subcellularLocation>
</comment>
<feature type="domain" description="Secretion system C-terminal sorting" evidence="14">
    <location>
        <begin position="787"/>
        <end position="861"/>
    </location>
</feature>
<evidence type="ECO:0000256" key="10">
    <source>
        <dbReference type="ARBA" id="ARBA00023049"/>
    </source>
</evidence>
<dbReference type="CDD" id="cd04818">
    <property type="entry name" value="PA_subtilisin_1"/>
    <property type="match status" value="1"/>
</dbReference>
<keyword evidence="9" id="KW-0862">Zinc</keyword>
<accession>A0A3M7TEY8</accession>
<dbReference type="Pfam" id="PF18962">
    <property type="entry name" value="Por_Secre_tail"/>
    <property type="match status" value="1"/>
</dbReference>
<dbReference type="InterPro" id="IPR026444">
    <property type="entry name" value="Secre_tail"/>
</dbReference>
<dbReference type="AlphaFoldDB" id="A0A3M7TEY8"/>
<sequence>MKKKGSELIIALFICSSMSYAQNSESILRQHIRNTFSSYKRSDLSEYTIDNKDYSKSLNGEVIKIQQTYNGLPIFNAVSTALVKDNKIAYFSDAFEKDYKQADQNIPKLSSSQAFEKISEGLQLKNSSDYTILPFHENDADKNKLITNQRLVYLKHNDSLILCYEFLVPTKDKSDTWDVLINAENGKILHKLSLMSYCDVSSDTYKPDNTFLQFPQNKNYYNSTSIFPSSYSISPDNASYNVFALPVEAPNFGPRTHVSNPWMLSSSPEGWHSDGTNHYTNTQGNNIIAIASNEALNSFTFAQGGSTRSFNFPFDDNASTDANKNAAIVNAFYTTNMAHDILYKFGFTEIARNFQVNNFGLGGAQDDPVLCLIMPITTNNSSFVNYPDGKSGEIGLQLWSEPHYLYYEAPSSTMNRRARTRKASFGNQLDATGVSGNVLISNEVDGCTSLPIGSLNNAIGLIKAGNCDDAVKVKNAQDAGAVAAVIYQASDSEQLTRMTGTDSNITIPSVKVLNSEGEYIKNLLNNTAIVNITLKNDPALEKEKNLGFDNGVVIHEYVHGLSNRLTGTGYSCLDPNISAEQMGEGWSDFYAMMLTNKPEYTESTSRGISTYSASEPVTGIGVRPAKYSTHFSINNYTYGKTNGMEDNDREGKLVPIIHSIGFIWATMLWDLHWKYAEKYGYSADLLANTTNGSTKVLQLVTDALKLQSCNPTFVDGRNAILAAELNTTGGENKCLIWEVFAKRGLGVNASAGDKTNINDQVEDFTLPTECNTLGTTEVKAIKNTITIYPNPAQNEFNIIFPTPTMGKVNLEIYDMSGKLVTSENKISTDSKKTISTEKLVNGTYLVKINGINIDSTSKIIVKK</sequence>
<dbReference type="Gene3D" id="3.50.30.30">
    <property type="match status" value="1"/>
</dbReference>
<evidence type="ECO:0000256" key="1">
    <source>
        <dbReference type="ARBA" id="ARBA00001947"/>
    </source>
</evidence>
<dbReference type="InterPro" id="IPR046450">
    <property type="entry name" value="PA_dom_sf"/>
</dbReference>
<evidence type="ECO:0000256" key="12">
    <source>
        <dbReference type="SAM" id="SignalP"/>
    </source>
</evidence>
<dbReference type="GO" id="GO:0004222">
    <property type="term" value="F:metalloendopeptidase activity"/>
    <property type="evidence" value="ECO:0007669"/>
    <property type="project" value="InterPro"/>
</dbReference>
<comment type="caution">
    <text evidence="15">The sequence shown here is derived from an EMBL/GenBank/DDBJ whole genome shotgun (WGS) entry which is preliminary data.</text>
</comment>
<reference evidence="15 16" key="1">
    <citation type="submission" date="2018-08" db="EMBL/GenBank/DDBJ databases">
        <title>Chryseobacterium nematophagum: a novel matrix digesting pathogen of nematodes.</title>
        <authorList>
            <person name="Page A."/>
            <person name="Roberts M."/>
            <person name="Felix M.-A."/>
            <person name="Weir W."/>
        </authorList>
    </citation>
    <scope>NUCLEOTIDE SEQUENCE [LARGE SCALE GENOMIC DNA]</scope>
    <source>
        <strain evidence="15 16">JUb129</strain>
    </source>
</reference>
<evidence type="ECO:0000259" key="14">
    <source>
        <dbReference type="Pfam" id="PF18962"/>
    </source>
</evidence>
<dbReference type="SUPFAM" id="SSF52025">
    <property type="entry name" value="PA domain"/>
    <property type="match status" value="1"/>
</dbReference>
<evidence type="ECO:0000313" key="15">
    <source>
        <dbReference type="EMBL" id="RNA62081.1"/>
    </source>
</evidence>
<evidence type="ECO:0000256" key="6">
    <source>
        <dbReference type="ARBA" id="ARBA00022723"/>
    </source>
</evidence>
<dbReference type="OrthoDB" id="9805017at2"/>
<dbReference type="Pfam" id="PF02128">
    <property type="entry name" value="Peptidase_M36"/>
    <property type="match status" value="1"/>
</dbReference>
<dbReference type="SUPFAM" id="SSF55486">
    <property type="entry name" value="Metalloproteases ('zincins'), catalytic domain"/>
    <property type="match status" value="1"/>
</dbReference>
<dbReference type="GO" id="GO:0008270">
    <property type="term" value="F:zinc ion binding"/>
    <property type="evidence" value="ECO:0007669"/>
    <property type="project" value="InterPro"/>
</dbReference>
<keyword evidence="8" id="KW-0378">Hydrolase</keyword>
<keyword evidence="7 12" id="KW-0732">Signal</keyword>
<dbReference type="Gene3D" id="3.10.170.10">
    <property type="match status" value="1"/>
</dbReference>
<protein>
    <submittedName>
        <fullName evidence="15">T9SS C-terminal target domain-containing protein</fullName>
    </submittedName>
</protein>
<gene>
    <name evidence="15" type="ORF">D1631_09115</name>
</gene>
<evidence type="ECO:0000313" key="16">
    <source>
        <dbReference type="Proteomes" id="UP000278775"/>
    </source>
</evidence>
<feature type="domain" description="PA" evidence="13">
    <location>
        <begin position="454"/>
        <end position="519"/>
    </location>
</feature>
<dbReference type="CDD" id="cd09596">
    <property type="entry name" value="M36"/>
    <property type="match status" value="1"/>
</dbReference>
<dbReference type="EMBL" id="QWIU01000002">
    <property type="protein sequence ID" value="RNA62081.1"/>
    <property type="molecule type" value="Genomic_DNA"/>
</dbReference>
<name>A0A3M7TEY8_9FLAO</name>
<dbReference type="GO" id="GO:0006508">
    <property type="term" value="P:proteolysis"/>
    <property type="evidence" value="ECO:0007669"/>
    <property type="project" value="UniProtKB-KW"/>
</dbReference>
<comment type="cofactor">
    <cofactor evidence="1">
        <name>Zn(2+)</name>
        <dbReference type="ChEBI" id="CHEBI:29105"/>
    </cofactor>
</comment>
<feature type="signal peptide" evidence="12">
    <location>
        <begin position="1"/>
        <end position="21"/>
    </location>
</feature>
<keyword evidence="10" id="KW-0482">Metalloprotease</keyword>
<evidence type="ECO:0000256" key="7">
    <source>
        <dbReference type="ARBA" id="ARBA00022729"/>
    </source>
</evidence>
<evidence type="ECO:0000256" key="3">
    <source>
        <dbReference type="ARBA" id="ARBA00006006"/>
    </source>
</evidence>
<keyword evidence="6" id="KW-0479">Metal-binding</keyword>
<dbReference type="InterPro" id="IPR003137">
    <property type="entry name" value="PA_domain"/>
</dbReference>
<proteinExistence type="inferred from homology"/>
<feature type="chain" id="PRO_5018174380" evidence="12">
    <location>
        <begin position="22"/>
        <end position="863"/>
    </location>
</feature>
<dbReference type="PANTHER" id="PTHR33478">
    <property type="entry name" value="EXTRACELLULAR METALLOPROTEINASE MEP"/>
    <property type="match status" value="1"/>
</dbReference>
<evidence type="ECO:0000256" key="11">
    <source>
        <dbReference type="ARBA" id="ARBA00023145"/>
    </source>
</evidence>
<dbReference type="NCBIfam" id="TIGR04183">
    <property type="entry name" value="Por_Secre_tail"/>
    <property type="match status" value="1"/>
</dbReference>
<dbReference type="Pfam" id="PF02225">
    <property type="entry name" value="PA"/>
    <property type="match status" value="1"/>
</dbReference>
<dbReference type="InterPro" id="IPR050371">
    <property type="entry name" value="Fungal_virulence_M36"/>
</dbReference>
<evidence type="ECO:0000256" key="5">
    <source>
        <dbReference type="ARBA" id="ARBA00022670"/>
    </source>
</evidence>
<evidence type="ECO:0000256" key="2">
    <source>
        <dbReference type="ARBA" id="ARBA00004613"/>
    </source>
</evidence>
<keyword evidence="4" id="KW-0964">Secreted</keyword>
<dbReference type="GO" id="GO:0005615">
    <property type="term" value="C:extracellular space"/>
    <property type="evidence" value="ECO:0007669"/>
    <property type="project" value="InterPro"/>
</dbReference>
<dbReference type="InterPro" id="IPR001842">
    <property type="entry name" value="Peptidase_M36"/>
</dbReference>
<evidence type="ECO:0000256" key="8">
    <source>
        <dbReference type="ARBA" id="ARBA00022801"/>
    </source>
</evidence>
<evidence type="ECO:0000256" key="9">
    <source>
        <dbReference type="ARBA" id="ARBA00022833"/>
    </source>
</evidence>
<dbReference type="PANTHER" id="PTHR33478:SF1">
    <property type="entry name" value="EXTRACELLULAR METALLOPROTEINASE MEP"/>
    <property type="match status" value="1"/>
</dbReference>